<proteinExistence type="predicted"/>
<keyword evidence="1" id="KW-1133">Transmembrane helix</keyword>
<name>A0A9E2KVL4_9BACT</name>
<protein>
    <submittedName>
        <fullName evidence="2">Uncharacterized protein</fullName>
    </submittedName>
</protein>
<organism evidence="2 3">
    <name type="scientific">Candidatus Ureaplasma intestinipullorum</name>
    <dbReference type="NCBI Taxonomy" id="2838770"/>
    <lineage>
        <taxon>Bacteria</taxon>
        <taxon>Bacillati</taxon>
        <taxon>Mycoplasmatota</taxon>
        <taxon>Mycoplasmoidales</taxon>
        <taxon>Mycoplasmoidaceae</taxon>
        <taxon>Ureaplasma</taxon>
    </lineage>
</organism>
<evidence type="ECO:0000313" key="3">
    <source>
        <dbReference type="Proteomes" id="UP000824247"/>
    </source>
</evidence>
<accession>A0A9E2KVL4</accession>
<dbReference type="AlphaFoldDB" id="A0A9E2KVL4"/>
<gene>
    <name evidence="2" type="ORF">H9897_02310</name>
</gene>
<reference evidence="2" key="2">
    <citation type="submission" date="2021-04" db="EMBL/GenBank/DDBJ databases">
        <authorList>
            <person name="Gilroy R."/>
        </authorList>
    </citation>
    <scope>NUCLEOTIDE SEQUENCE</scope>
    <source>
        <strain evidence="2">A5-1222</strain>
    </source>
</reference>
<reference evidence="2" key="1">
    <citation type="journal article" date="2021" name="PeerJ">
        <title>Extensive microbial diversity within the chicken gut microbiome revealed by metagenomics and culture.</title>
        <authorList>
            <person name="Gilroy R."/>
            <person name="Ravi A."/>
            <person name="Getino M."/>
            <person name="Pursley I."/>
            <person name="Horton D.L."/>
            <person name="Alikhan N.F."/>
            <person name="Baker D."/>
            <person name="Gharbi K."/>
            <person name="Hall N."/>
            <person name="Watson M."/>
            <person name="Adriaenssens E.M."/>
            <person name="Foster-Nyarko E."/>
            <person name="Jarju S."/>
            <person name="Secka A."/>
            <person name="Antonio M."/>
            <person name="Oren A."/>
            <person name="Chaudhuri R.R."/>
            <person name="La Ragione R."/>
            <person name="Hildebrand F."/>
            <person name="Pallen M.J."/>
        </authorList>
    </citation>
    <scope>NUCLEOTIDE SEQUENCE</scope>
    <source>
        <strain evidence="2">A5-1222</strain>
    </source>
</reference>
<feature type="transmembrane region" description="Helical" evidence="1">
    <location>
        <begin position="12"/>
        <end position="32"/>
    </location>
</feature>
<dbReference type="Proteomes" id="UP000824247">
    <property type="component" value="Unassembled WGS sequence"/>
</dbReference>
<evidence type="ECO:0000313" key="2">
    <source>
        <dbReference type="EMBL" id="MBU3830965.1"/>
    </source>
</evidence>
<sequence>MKILSNLNKKILLSVGIIIFILIFITLFIVFFKFDKYYKCYLYDYNNYHFLVVDDQTYQYLLKDGKVFIEYNDINYLINYQFFNKFNNMYVYFTDFSKLTNQINECQILIKNINIFQLLKG</sequence>
<keyword evidence="1" id="KW-0472">Membrane</keyword>
<comment type="caution">
    <text evidence="2">The sequence shown here is derived from an EMBL/GenBank/DDBJ whole genome shotgun (WGS) entry which is preliminary data.</text>
</comment>
<evidence type="ECO:0000256" key="1">
    <source>
        <dbReference type="SAM" id="Phobius"/>
    </source>
</evidence>
<dbReference type="EMBL" id="JAHLFM010000034">
    <property type="protein sequence ID" value="MBU3830965.1"/>
    <property type="molecule type" value="Genomic_DNA"/>
</dbReference>
<keyword evidence="1" id="KW-0812">Transmembrane</keyword>